<dbReference type="OrthoDB" id="9770625at2"/>
<dbReference type="Gene3D" id="3.40.190.10">
    <property type="entry name" value="Periplasmic binding protein-like II"/>
    <property type="match status" value="2"/>
</dbReference>
<evidence type="ECO:0000256" key="2">
    <source>
        <dbReference type="ARBA" id="ARBA00022448"/>
    </source>
</evidence>
<evidence type="ECO:0000256" key="4">
    <source>
        <dbReference type="SAM" id="SignalP"/>
    </source>
</evidence>
<evidence type="ECO:0000256" key="1">
    <source>
        <dbReference type="ARBA" id="ARBA00008520"/>
    </source>
</evidence>
<comment type="similarity">
    <text evidence="1">Belongs to the bacterial solute-binding protein 1 family.</text>
</comment>
<dbReference type="AlphaFoldDB" id="A0A542EEC9"/>
<protein>
    <submittedName>
        <fullName evidence="5">Carbohydrate ABC transporter substrate-binding protein (CUT1 family)</fullName>
    </submittedName>
</protein>
<gene>
    <name evidence="5" type="ORF">FB459_1117</name>
</gene>
<dbReference type="PROSITE" id="PS51257">
    <property type="entry name" value="PROKAR_LIPOPROTEIN"/>
    <property type="match status" value="1"/>
</dbReference>
<organism evidence="5 6">
    <name type="scientific">Yimella lutea</name>
    <dbReference type="NCBI Taxonomy" id="587872"/>
    <lineage>
        <taxon>Bacteria</taxon>
        <taxon>Bacillati</taxon>
        <taxon>Actinomycetota</taxon>
        <taxon>Actinomycetes</taxon>
        <taxon>Micrococcales</taxon>
        <taxon>Dermacoccaceae</taxon>
        <taxon>Yimella</taxon>
    </lineage>
</organism>
<reference evidence="5 6" key="1">
    <citation type="submission" date="2019-06" db="EMBL/GenBank/DDBJ databases">
        <title>Sequencing the genomes of 1000 actinobacteria strains.</title>
        <authorList>
            <person name="Klenk H.-P."/>
        </authorList>
    </citation>
    <scope>NUCLEOTIDE SEQUENCE [LARGE SCALE GENOMIC DNA]</scope>
    <source>
        <strain evidence="5 6">DSM 19828</strain>
    </source>
</reference>
<keyword evidence="2" id="KW-0813">Transport</keyword>
<keyword evidence="3 4" id="KW-0732">Signal</keyword>
<keyword evidence="6" id="KW-1185">Reference proteome</keyword>
<dbReference type="SUPFAM" id="SSF53850">
    <property type="entry name" value="Periplasmic binding protein-like II"/>
    <property type="match status" value="1"/>
</dbReference>
<evidence type="ECO:0000313" key="5">
    <source>
        <dbReference type="EMBL" id="TQJ13691.1"/>
    </source>
</evidence>
<feature type="signal peptide" evidence="4">
    <location>
        <begin position="1"/>
        <end position="26"/>
    </location>
</feature>
<dbReference type="Proteomes" id="UP000320806">
    <property type="component" value="Unassembled WGS sequence"/>
</dbReference>
<evidence type="ECO:0000256" key="3">
    <source>
        <dbReference type="ARBA" id="ARBA00022729"/>
    </source>
</evidence>
<dbReference type="EMBL" id="VFMO01000001">
    <property type="protein sequence ID" value="TQJ13691.1"/>
    <property type="molecule type" value="Genomic_DNA"/>
</dbReference>
<dbReference type="RefSeq" id="WP_141927710.1">
    <property type="nucleotide sequence ID" value="NZ_BAABCI010000002.1"/>
</dbReference>
<sequence>MTGRTPPRRSAAFIAATALVASMGLAACGSDDSAGGTPTLTWYINPDVGNADPSAAKGGQAYLAKRCADGSKGKYKIKVQLLPNDASDQRLQLLRRLAAGDKTMDIMSVDPAFSTEFAAADYYAPVPDNLQAQFKQDRVQSSVDASMYKDKLVSVPFWANTQLLWYKKSVAQKAGLDPQNKPVTWDQLIEAAKKTNTQIGVQAKLYEGYAVWINALITSAGGAIVENPGETYDNLKLGIDSAAGKKAADIIRKVATSGVAGPAIGSSTETESLGLFDGRNGGFLVNWPYTYGALANTDKKDVGAALYPRVSAGEESKPPYGGIQLAVGKGSKHADLAYQAISCITNQENQTIYMTKSGNPASRKKVFDDAGVEKAFPGGIAKLIRENLDNAAPRPLTQYWGDISLALQQRFSPPGALTPQTPASTQKYIGEVLNGKALL</sequence>
<dbReference type="PANTHER" id="PTHR43649">
    <property type="entry name" value="ARABINOSE-BINDING PROTEIN-RELATED"/>
    <property type="match status" value="1"/>
</dbReference>
<dbReference type="InterPro" id="IPR006059">
    <property type="entry name" value="SBP"/>
</dbReference>
<comment type="caution">
    <text evidence="5">The sequence shown here is derived from an EMBL/GenBank/DDBJ whole genome shotgun (WGS) entry which is preliminary data.</text>
</comment>
<proteinExistence type="inferred from homology"/>
<feature type="chain" id="PRO_5022215531" evidence="4">
    <location>
        <begin position="27"/>
        <end position="439"/>
    </location>
</feature>
<dbReference type="InterPro" id="IPR050490">
    <property type="entry name" value="Bact_solute-bd_prot1"/>
</dbReference>
<evidence type="ECO:0000313" key="6">
    <source>
        <dbReference type="Proteomes" id="UP000320806"/>
    </source>
</evidence>
<accession>A0A542EEC9</accession>
<dbReference type="Pfam" id="PF01547">
    <property type="entry name" value="SBP_bac_1"/>
    <property type="match status" value="1"/>
</dbReference>
<name>A0A542EEC9_9MICO</name>
<dbReference type="PANTHER" id="PTHR43649:SF34">
    <property type="entry name" value="ABC TRANSPORTER PERIPLASMIC-BINDING PROTEIN YCJN-RELATED"/>
    <property type="match status" value="1"/>
</dbReference>